<feature type="region of interest" description="Disordered" evidence="1">
    <location>
        <begin position="1"/>
        <end position="22"/>
    </location>
</feature>
<gene>
    <name evidence="2" type="ORF">E5288_WYG005397</name>
</gene>
<name>A0A6B0SEX8_9CETA</name>
<sequence length="137" mass="13500">MSPVGPSARPQTASWSRREPQRAGIWLRGARVPGRVAGAPGALRGAPATAAGLHAAAAARGRPAVAAAGSLLRCQPQGPAFPGAAAAPGGGGRGLGERQCPVMGEEWVGGLGQSRASVSPFIAPVQTAALPAVNMVL</sequence>
<evidence type="ECO:0000313" key="3">
    <source>
        <dbReference type="Proteomes" id="UP000322234"/>
    </source>
</evidence>
<dbReference type="AlphaFoldDB" id="A0A6B0SEX8"/>
<evidence type="ECO:0000256" key="1">
    <source>
        <dbReference type="SAM" id="MobiDB-lite"/>
    </source>
</evidence>
<accession>A0A6B0SEX8</accession>
<keyword evidence="3" id="KW-1185">Reference proteome</keyword>
<protein>
    <submittedName>
        <fullName evidence="2">Uncharacterized protein</fullName>
    </submittedName>
</protein>
<organism evidence="2 3">
    <name type="scientific">Bos mutus</name>
    <name type="common">wild yak</name>
    <dbReference type="NCBI Taxonomy" id="72004"/>
    <lineage>
        <taxon>Eukaryota</taxon>
        <taxon>Metazoa</taxon>
        <taxon>Chordata</taxon>
        <taxon>Craniata</taxon>
        <taxon>Vertebrata</taxon>
        <taxon>Euteleostomi</taxon>
        <taxon>Mammalia</taxon>
        <taxon>Eutheria</taxon>
        <taxon>Laurasiatheria</taxon>
        <taxon>Artiodactyla</taxon>
        <taxon>Ruminantia</taxon>
        <taxon>Pecora</taxon>
        <taxon>Bovidae</taxon>
        <taxon>Bovinae</taxon>
        <taxon>Bos</taxon>
    </lineage>
</organism>
<reference evidence="2" key="1">
    <citation type="submission" date="2019-10" db="EMBL/GenBank/DDBJ databases">
        <title>The sequence and de novo assembly of the wild yak genome.</title>
        <authorList>
            <person name="Liu Y."/>
        </authorList>
    </citation>
    <scope>NUCLEOTIDE SEQUENCE [LARGE SCALE GENOMIC DNA]</scope>
    <source>
        <strain evidence="2">WY2019</strain>
    </source>
</reference>
<dbReference type="EMBL" id="VBQZ03000388">
    <property type="protein sequence ID" value="MXQ99247.1"/>
    <property type="molecule type" value="Genomic_DNA"/>
</dbReference>
<proteinExistence type="predicted"/>
<evidence type="ECO:0000313" key="2">
    <source>
        <dbReference type="EMBL" id="MXQ99247.1"/>
    </source>
</evidence>
<comment type="caution">
    <text evidence="2">The sequence shown here is derived from an EMBL/GenBank/DDBJ whole genome shotgun (WGS) entry which is preliminary data.</text>
</comment>
<dbReference type="Proteomes" id="UP000322234">
    <property type="component" value="Unassembled WGS sequence"/>
</dbReference>